<sequence length="424" mass="47959">METDDKIICANTKLPVEVILLIIEHLVTKNEPRPILPASDLTTKTLLALTTVSKAIYPVASRLLFQNCLYIDSCEKAQQFRYYLSQKSPVTGRSPCEAYGSARLFLSPFTSLGGYSSPGYAPVSPVMPSTPAHSLPHGDPEPDPLEPQHSEEAIPSPDYSPDSPVSPLSDLPTVKAVNEILITLAPILKSIVVDMPLRSLYPEDDHQRVRKILRHGFEALINIEELTSVRDELYLATVERLGDSWAREPEVWAQWPKLRRLALYNVMADNDLWEVMMSCEQLEVAVFTRPDYEYDHGWMLPNIKQQWCTAWNAVKNKRGMTSSNDEMPYQGPEITLAFCNWASSLVSFDELLPRWHALDPDNRICIMTVPTDGAQAGGDEQDTDDVIWDSQYWIKERALHGTLWENIKTENNFTTSRIERAIEG</sequence>
<dbReference type="OrthoDB" id="6365676at2759"/>
<dbReference type="Proteomes" id="UP000605986">
    <property type="component" value="Unassembled WGS sequence"/>
</dbReference>
<evidence type="ECO:0000256" key="1">
    <source>
        <dbReference type="SAM" id="MobiDB-lite"/>
    </source>
</evidence>
<feature type="region of interest" description="Disordered" evidence="1">
    <location>
        <begin position="126"/>
        <end position="167"/>
    </location>
</feature>
<protein>
    <submittedName>
        <fullName evidence="2">Uncharacterized protein</fullName>
    </submittedName>
</protein>
<comment type="caution">
    <text evidence="2">The sequence shown here is derived from an EMBL/GenBank/DDBJ whole genome shotgun (WGS) entry which is preliminary data.</text>
</comment>
<dbReference type="EMBL" id="JAADJG010000327">
    <property type="protein sequence ID" value="KAF4448615.1"/>
    <property type="molecule type" value="Genomic_DNA"/>
</dbReference>
<name>A0A8H4KC94_9HYPO</name>
<organism evidence="2 3">
    <name type="scientific">Fusarium austroafricanum</name>
    <dbReference type="NCBI Taxonomy" id="2364996"/>
    <lineage>
        <taxon>Eukaryota</taxon>
        <taxon>Fungi</taxon>
        <taxon>Dikarya</taxon>
        <taxon>Ascomycota</taxon>
        <taxon>Pezizomycotina</taxon>
        <taxon>Sordariomycetes</taxon>
        <taxon>Hypocreomycetidae</taxon>
        <taxon>Hypocreales</taxon>
        <taxon>Nectriaceae</taxon>
        <taxon>Fusarium</taxon>
        <taxon>Fusarium concolor species complex</taxon>
    </lineage>
</organism>
<keyword evidence="3" id="KW-1185">Reference proteome</keyword>
<reference evidence="2" key="1">
    <citation type="submission" date="2020-01" db="EMBL/GenBank/DDBJ databases">
        <title>Identification and distribution of gene clusters putatively required for synthesis of sphingolipid metabolism inhibitors in phylogenetically diverse species of the filamentous fungus Fusarium.</title>
        <authorList>
            <person name="Kim H.-S."/>
            <person name="Busman M."/>
            <person name="Brown D.W."/>
            <person name="Divon H."/>
            <person name="Uhlig S."/>
            <person name="Proctor R.H."/>
        </authorList>
    </citation>
    <scope>NUCLEOTIDE SEQUENCE</scope>
    <source>
        <strain evidence="2">NRRL 53441</strain>
    </source>
</reference>
<evidence type="ECO:0000313" key="3">
    <source>
        <dbReference type="Proteomes" id="UP000605986"/>
    </source>
</evidence>
<proteinExistence type="predicted"/>
<accession>A0A8H4KC94</accession>
<gene>
    <name evidence="2" type="ORF">F53441_7990</name>
</gene>
<feature type="compositionally biased region" description="Basic and acidic residues" evidence="1">
    <location>
        <begin position="136"/>
        <end position="152"/>
    </location>
</feature>
<evidence type="ECO:0000313" key="2">
    <source>
        <dbReference type="EMBL" id="KAF4448615.1"/>
    </source>
</evidence>
<feature type="compositionally biased region" description="Low complexity" evidence="1">
    <location>
        <begin position="155"/>
        <end position="167"/>
    </location>
</feature>
<dbReference type="AlphaFoldDB" id="A0A8H4KC94"/>